<feature type="transmembrane region" description="Helical" evidence="1">
    <location>
        <begin position="60"/>
        <end position="78"/>
    </location>
</feature>
<protein>
    <submittedName>
        <fullName evidence="2">Uncharacterized protein</fullName>
    </submittedName>
</protein>
<evidence type="ECO:0000313" key="2">
    <source>
        <dbReference type="EMBL" id="MBU6079440.1"/>
    </source>
</evidence>
<feature type="transmembrane region" description="Helical" evidence="1">
    <location>
        <begin position="6"/>
        <end position="27"/>
    </location>
</feature>
<keyword evidence="1" id="KW-0472">Membrane</keyword>
<accession>A0ABS6GJL2</accession>
<dbReference type="EMBL" id="JAHLZF010000001">
    <property type="protein sequence ID" value="MBU6079440.1"/>
    <property type="molecule type" value="Genomic_DNA"/>
</dbReference>
<sequence length="237" mass="27294">MGDVSVITTIFTIISWFSIFAIAYFTYKKLQEKPAFWKVLVVTFIGILAFTVNLEVFGSWIRLPILPLGVWILMVFFIGKKGRWEMYRPFAWIGFAGQFIFLFTSLLTIPLNHLVYPEDQLSTYIANADHASVISIHPSAEEFSFNKNEFTKQLKDLNRAAIHSDKWYDEVATSMTPQAEAIDERFPYFLTEFDSKWGSGVSSAIYIEKDGRGLLITTPESQYYFRSDELLLKVGEQ</sequence>
<keyword evidence="1" id="KW-0812">Transmembrane</keyword>
<keyword evidence="1" id="KW-1133">Transmembrane helix</keyword>
<reference evidence="2 3" key="1">
    <citation type="journal article" date="2011" name="Int. J. Syst. Evol. Microbiol.">
        <title>Allobacillus halotolerans gen. nov., sp. nov. isolated from shrimp paste.</title>
        <authorList>
            <person name="Sheu S.Y."/>
            <person name="Arun A.B."/>
            <person name="Jiang S.R."/>
            <person name="Young C.C."/>
            <person name="Chen W.M."/>
        </authorList>
    </citation>
    <scope>NUCLEOTIDE SEQUENCE [LARGE SCALE GENOMIC DNA]</scope>
    <source>
        <strain evidence="2 3">LMG 24826</strain>
    </source>
</reference>
<proteinExistence type="predicted"/>
<comment type="caution">
    <text evidence="2">The sequence shown here is derived from an EMBL/GenBank/DDBJ whole genome shotgun (WGS) entry which is preliminary data.</text>
</comment>
<gene>
    <name evidence="2" type="ORF">KQ486_00245</name>
</gene>
<evidence type="ECO:0000256" key="1">
    <source>
        <dbReference type="SAM" id="Phobius"/>
    </source>
</evidence>
<feature type="transmembrane region" description="Helical" evidence="1">
    <location>
        <begin position="36"/>
        <end position="54"/>
    </location>
</feature>
<name>A0ABS6GJL2_9BACI</name>
<keyword evidence="3" id="KW-1185">Reference proteome</keyword>
<organism evidence="2 3">
    <name type="scientific">Allobacillus halotolerans</name>
    <dbReference type="NCBI Taxonomy" id="570278"/>
    <lineage>
        <taxon>Bacteria</taxon>
        <taxon>Bacillati</taxon>
        <taxon>Bacillota</taxon>
        <taxon>Bacilli</taxon>
        <taxon>Bacillales</taxon>
        <taxon>Bacillaceae</taxon>
        <taxon>Allobacillus</taxon>
    </lineage>
</organism>
<evidence type="ECO:0000313" key="3">
    <source>
        <dbReference type="Proteomes" id="UP000812672"/>
    </source>
</evidence>
<dbReference type="RefSeq" id="WP_216686471.1">
    <property type="nucleotide sequence ID" value="NZ_CAUPKR010000001.1"/>
</dbReference>
<dbReference type="Proteomes" id="UP000812672">
    <property type="component" value="Unassembled WGS sequence"/>
</dbReference>
<feature type="transmembrane region" description="Helical" evidence="1">
    <location>
        <begin position="90"/>
        <end position="111"/>
    </location>
</feature>